<dbReference type="KEGG" id="aft:BBF96_14670"/>
<protein>
    <recommendedName>
        <fullName evidence="1">SipL SPOCS domain-containing protein</fullName>
    </recommendedName>
</protein>
<sequence length="540" mass="60495">MFEIFIMVGMMMGFILSNLYLLQHWYREAWQGAGMLGWLRSNSIGQRSSPTISREELEKQYIKVMQNNVNIFENLDTVQSFEGGEGLRKGDLKVEVENKIQNLLEGGRSMADVKQQTGIELVKVPVVIGENTIQQMFVTDLALNFCAIRVRDVEATIQDITATVINDKVIIQGLVYKQIFFVDENNVVRYQTENIPFSFFIDIPGAEPGMDVKVHPIIEHIKTDLLDGGCVLHQKIVVEFFVIVTDMQQIFVEVGEGPLVKLEKVVGENSVQTLVPSELKLPVPATKIIEISAQVQDIICEVIEDKVIVQGIVHKQIFFIGEDNIERHIGEDVSFSTFVDVPGAEAGQNYQVEPTIEFIKRELSEDGIILVQEVVLDIFVRVTENVQLNLVTGEDILLKVPEVINENVRQILLENTVQLPVPAIEIKEINATVIDVQSTIINDKVIIHGVVHKQIFFIDEDNIERHLAVDIPFSTFVEVPGAKPGMKADISPVIEFIKPELVAPSDILNQRIVIEIFVRVTQSTQISIPEVVVGPYGPGA</sequence>
<dbReference type="EMBL" id="CP016379">
    <property type="protein sequence ID" value="AZR74519.1"/>
    <property type="molecule type" value="Genomic_DNA"/>
</dbReference>
<reference evidence="2 3" key="1">
    <citation type="submission" date="2016-07" db="EMBL/GenBank/DDBJ databases">
        <title>Genome and transcriptome analysis of iron-reducing fermentative bacteria Anoxybacter fermentans.</title>
        <authorList>
            <person name="Zeng X."/>
            <person name="Shao Z."/>
        </authorList>
    </citation>
    <scope>NUCLEOTIDE SEQUENCE [LARGE SCALE GENOMIC DNA]</scope>
    <source>
        <strain evidence="2 3">DY22613</strain>
    </source>
</reference>
<dbReference type="InterPro" id="IPR024300">
    <property type="entry name" value="SipL_SPOCS_dom"/>
</dbReference>
<feature type="domain" description="SipL SPOCS" evidence="1">
    <location>
        <begin position="425"/>
        <end position="498"/>
    </location>
</feature>
<dbReference type="RefSeq" id="WP_127017879.1">
    <property type="nucleotide sequence ID" value="NZ_CP016379.1"/>
</dbReference>
<feature type="domain" description="SipL SPOCS" evidence="1">
    <location>
        <begin position="149"/>
        <end position="225"/>
    </location>
</feature>
<dbReference type="Proteomes" id="UP000267250">
    <property type="component" value="Chromosome"/>
</dbReference>
<dbReference type="Pfam" id="PF12673">
    <property type="entry name" value="SipL"/>
    <property type="match status" value="3"/>
</dbReference>
<name>A0A3S9T1W9_9FIRM</name>
<keyword evidence="3" id="KW-1185">Reference proteome</keyword>
<proteinExistence type="predicted"/>
<evidence type="ECO:0000313" key="3">
    <source>
        <dbReference type="Proteomes" id="UP000267250"/>
    </source>
</evidence>
<evidence type="ECO:0000259" key="1">
    <source>
        <dbReference type="Pfam" id="PF12673"/>
    </source>
</evidence>
<feature type="domain" description="SipL SPOCS" evidence="1">
    <location>
        <begin position="286"/>
        <end position="360"/>
    </location>
</feature>
<dbReference type="OrthoDB" id="1785142at2"/>
<dbReference type="AlphaFoldDB" id="A0A3S9T1W9"/>
<accession>A0A3S9T1W9</accession>
<gene>
    <name evidence="2" type="ORF">BBF96_14670</name>
</gene>
<evidence type="ECO:0000313" key="2">
    <source>
        <dbReference type="EMBL" id="AZR74519.1"/>
    </source>
</evidence>
<organism evidence="2 3">
    <name type="scientific">Anoxybacter fermentans</name>
    <dbReference type="NCBI Taxonomy" id="1323375"/>
    <lineage>
        <taxon>Bacteria</taxon>
        <taxon>Bacillati</taxon>
        <taxon>Bacillota</taxon>
        <taxon>Clostridia</taxon>
        <taxon>Halanaerobiales</taxon>
        <taxon>Anoxybacter</taxon>
    </lineage>
</organism>